<proteinExistence type="predicted"/>
<feature type="region of interest" description="Disordered" evidence="1">
    <location>
        <begin position="308"/>
        <end position="329"/>
    </location>
</feature>
<protein>
    <submittedName>
        <fullName evidence="2">Uncharacterized protein</fullName>
    </submittedName>
</protein>
<dbReference type="EMBL" id="GEZM01026076">
    <property type="protein sequence ID" value="JAV87255.1"/>
    <property type="molecule type" value="Transcribed_RNA"/>
</dbReference>
<dbReference type="AlphaFoldDB" id="A0A1Y1MRY9"/>
<sequence length="329" mass="36824">MFSSQKETVEHVEKSERPFQYGMPGTVSEPYNHNLPSKDGRKKLTGVAQCPIYIHDFKQNTRGASNSYTENDWKTGSEIHQSRYRHECNDFNTKRCMHGHSSKNCTHRLGKVHYGAKVDKSFLFKLEHKAVADKLEETYWAQWKPNKSPSAPKTKGLYTENEKVCLPDDDVSESKERGDSSEAIVATPLSEVESVPSGSTIEVAEEKENPELQIEPVIEMDTTDDANSLSPRSNSATEVPTIKHTDSLILIARKQSVEKPHYQQPKCIKLFKNAGYVSTASINYIKGGSYPLKSCLRKESASFKTSSALGVRSSLSRRPPAGKAGRFLH</sequence>
<reference evidence="2" key="1">
    <citation type="journal article" date="2016" name="Sci. Rep.">
        <title>Molecular characterization of firefly nuptial gifts: a multi-omics approach sheds light on postcopulatory sexual selection.</title>
        <authorList>
            <person name="Al-Wathiqui N."/>
            <person name="Fallon T.R."/>
            <person name="South A."/>
            <person name="Weng J.K."/>
            <person name="Lewis S.M."/>
        </authorList>
    </citation>
    <scope>NUCLEOTIDE SEQUENCE</scope>
</reference>
<evidence type="ECO:0000313" key="2">
    <source>
        <dbReference type="EMBL" id="JAV87255.1"/>
    </source>
</evidence>
<feature type="compositionally biased region" description="Basic and acidic residues" evidence="1">
    <location>
        <begin position="7"/>
        <end position="17"/>
    </location>
</feature>
<feature type="region of interest" description="Disordered" evidence="1">
    <location>
        <begin position="1"/>
        <end position="26"/>
    </location>
</feature>
<accession>A0A1Y1MRY9</accession>
<evidence type="ECO:0000256" key="1">
    <source>
        <dbReference type="SAM" id="MobiDB-lite"/>
    </source>
</evidence>
<name>A0A1Y1MRY9_PHOPY</name>
<organism evidence="2">
    <name type="scientific">Photinus pyralis</name>
    <name type="common">Common eastern firefly</name>
    <name type="synonym">Lampyris pyralis</name>
    <dbReference type="NCBI Taxonomy" id="7054"/>
    <lineage>
        <taxon>Eukaryota</taxon>
        <taxon>Metazoa</taxon>
        <taxon>Ecdysozoa</taxon>
        <taxon>Arthropoda</taxon>
        <taxon>Hexapoda</taxon>
        <taxon>Insecta</taxon>
        <taxon>Pterygota</taxon>
        <taxon>Neoptera</taxon>
        <taxon>Endopterygota</taxon>
        <taxon>Coleoptera</taxon>
        <taxon>Polyphaga</taxon>
        <taxon>Elateriformia</taxon>
        <taxon>Elateroidea</taxon>
        <taxon>Lampyridae</taxon>
        <taxon>Lampyrinae</taxon>
        <taxon>Photinus</taxon>
    </lineage>
</organism>
<feature type="compositionally biased region" description="Basic and acidic residues" evidence="1">
    <location>
        <begin position="167"/>
        <end position="180"/>
    </location>
</feature>
<feature type="region of interest" description="Disordered" evidence="1">
    <location>
        <begin position="167"/>
        <end position="201"/>
    </location>
</feature>